<protein>
    <submittedName>
        <fullName evidence="1">DUF2971 domain-containing protein</fullName>
    </submittedName>
</protein>
<gene>
    <name evidence="1" type="ORF">H8S02_09130</name>
</gene>
<proteinExistence type="predicted"/>
<name>A0ABR7GP74_9FIRM</name>
<dbReference type="Proteomes" id="UP000641741">
    <property type="component" value="Unassembled WGS sequence"/>
</dbReference>
<reference evidence="1 2" key="1">
    <citation type="submission" date="2020-08" db="EMBL/GenBank/DDBJ databases">
        <title>Genome public.</title>
        <authorList>
            <person name="Liu C."/>
            <person name="Sun Q."/>
        </authorList>
    </citation>
    <scope>NUCLEOTIDE SEQUENCE [LARGE SCALE GENOMIC DNA]</scope>
    <source>
        <strain evidence="1 2">M2</strain>
    </source>
</reference>
<dbReference type="Pfam" id="PF11185">
    <property type="entry name" value="DUF2971"/>
    <property type="match status" value="1"/>
</dbReference>
<keyword evidence="2" id="KW-1185">Reference proteome</keyword>
<sequence>MQIPKLYKYRYFDEPSDNQPARWETVLFEGKVFPAPPTTFNDPFDCDLLIDDSFLKSNYFKDMLQDSLIEKYPSGRIGDNAMGFDEWQSNFLESDTLSPFREKMLDIFRDFLPTIKEEMLIACFSELNNSVLMWSHYAQYHTGFCIEYDLNDWPGCDNLYQVQYSINAPVYGQTYLDRNTPAFGSAVVDAALHKSNEWCYEKEWRIVIPKQNYAPIYAAGLRPAFDFSRFITAIYIGAKAKEEHIQKICQHFHLQPIKIYQMSLQPMTYKLNANRLQ</sequence>
<evidence type="ECO:0000313" key="1">
    <source>
        <dbReference type="EMBL" id="MBC5696106.1"/>
    </source>
</evidence>
<accession>A0ABR7GP74</accession>
<dbReference type="RefSeq" id="WP_186970265.1">
    <property type="nucleotide sequence ID" value="NZ_JACOPK010000008.1"/>
</dbReference>
<comment type="caution">
    <text evidence="1">The sequence shown here is derived from an EMBL/GenBank/DDBJ whole genome shotgun (WGS) entry which is preliminary data.</text>
</comment>
<dbReference type="InterPro" id="IPR021352">
    <property type="entry name" value="DUF2971"/>
</dbReference>
<organism evidence="1 2">
    <name type="scientific">Agathobaculum hominis</name>
    <dbReference type="NCBI Taxonomy" id="2763014"/>
    <lineage>
        <taxon>Bacteria</taxon>
        <taxon>Bacillati</taxon>
        <taxon>Bacillota</taxon>
        <taxon>Clostridia</taxon>
        <taxon>Eubacteriales</taxon>
        <taxon>Butyricicoccaceae</taxon>
        <taxon>Agathobaculum</taxon>
    </lineage>
</organism>
<evidence type="ECO:0000313" key="2">
    <source>
        <dbReference type="Proteomes" id="UP000641741"/>
    </source>
</evidence>
<dbReference type="EMBL" id="JACOPK010000008">
    <property type="protein sequence ID" value="MBC5696106.1"/>
    <property type="molecule type" value="Genomic_DNA"/>
</dbReference>